<comment type="similarity">
    <text evidence="1">Belongs to the carbohydrate kinase PfkB family.</text>
</comment>
<evidence type="ECO:0000256" key="1">
    <source>
        <dbReference type="ARBA" id="ARBA00010688"/>
    </source>
</evidence>
<dbReference type="EMBL" id="CP000449">
    <property type="protein sequence ID" value="ABI64553.1"/>
    <property type="molecule type" value="Genomic_DNA"/>
</dbReference>
<reference evidence="5 6" key="1">
    <citation type="submission" date="2006-08" db="EMBL/GenBank/DDBJ databases">
        <title>Complete sequence of Maricaulis maris MCS10.</title>
        <authorList>
            <consortium name="US DOE Joint Genome Institute"/>
            <person name="Copeland A."/>
            <person name="Lucas S."/>
            <person name="Lapidus A."/>
            <person name="Barry K."/>
            <person name="Detter J.C."/>
            <person name="Glavina del Rio T."/>
            <person name="Hammon N."/>
            <person name="Israni S."/>
            <person name="Dalin E."/>
            <person name="Tice H."/>
            <person name="Pitluck S."/>
            <person name="Saunders E."/>
            <person name="Brettin T."/>
            <person name="Bruce D."/>
            <person name="Han C."/>
            <person name="Tapia R."/>
            <person name="Gilna P."/>
            <person name="Schmutz J."/>
            <person name="Larimer F."/>
            <person name="Land M."/>
            <person name="Hauser L."/>
            <person name="Kyrpides N."/>
            <person name="Mikhailova N."/>
            <person name="Viollier P."/>
            <person name="Stephens C."/>
            <person name="Richardson P."/>
        </authorList>
    </citation>
    <scope>NUCLEOTIDE SEQUENCE [LARGE SCALE GENOMIC DNA]</scope>
    <source>
        <strain evidence="5 6">MCS10</strain>
    </source>
</reference>
<dbReference type="CDD" id="cd01166">
    <property type="entry name" value="KdgK"/>
    <property type="match status" value="1"/>
</dbReference>
<gene>
    <name evidence="5" type="ordered locus">Mmar10_0260</name>
</gene>
<dbReference type="RefSeq" id="WP_011642200.1">
    <property type="nucleotide sequence ID" value="NC_008347.1"/>
</dbReference>
<dbReference type="AlphaFoldDB" id="Q0AT34"/>
<dbReference type="KEGG" id="mmr:Mmar10_0260"/>
<sequence>MNAMGHPTKFKADRKAVTCFGEVMAELADLGAEQVRVGVGGDTFNTAVYLARLGTPVRYATALGQDPFSERIRKRMALEGVDAELVATSSDRNCGLYAIEVDETGERSFTYWRSHSAARQFFDLAGARQALDAMAEADVLYLSGITLSLFAESSKTGQIIDLAQSVRRKGGQVVFDTNYRPAGWLSPGQARDTICELMPHISIALPTLEDEQALFGFQSVEECVEYWCRAGVDEVVVKHGPRGAWSTGVGEWVEPPAIIAPVDTTGAGDSFNAGYLHARLSGASGRESIIAAHQLAALVLGVRGALLPADEPLPAWTKELSKQNV</sequence>
<protein>
    <submittedName>
        <fullName evidence="5">2-keto-3-deoxygluconate kinase</fullName>
        <ecNumber evidence="5">2.7.1.45</ecNumber>
    </submittedName>
</protein>
<keyword evidence="2 5" id="KW-0808">Transferase</keyword>
<dbReference type="InterPro" id="IPR052700">
    <property type="entry name" value="Carb_kinase_PfkB-like"/>
</dbReference>
<dbReference type="EC" id="2.7.1.45" evidence="5"/>
<evidence type="ECO:0000259" key="4">
    <source>
        <dbReference type="Pfam" id="PF00294"/>
    </source>
</evidence>
<dbReference type="HOGENOM" id="CLU_027634_8_0_5"/>
<dbReference type="Gene3D" id="3.40.1190.20">
    <property type="match status" value="1"/>
</dbReference>
<dbReference type="InterPro" id="IPR029056">
    <property type="entry name" value="Ribokinase-like"/>
</dbReference>
<evidence type="ECO:0000313" key="5">
    <source>
        <dbReference type="EMBL" id="ABI64553.1"/>
    </source>
</evidence>
<dbReference type="Pfam" id="PF00294">
    <property type="entry name" value="PfkB"/>
    <property type="match status" value="1"/>
</dbReference>
<dbReference type="OrthoDB" id="9776822at2"/>
<dbReference type="Proteomes" id="UP000001964">
    <property type="component" value="Chromosome"/>
</dbReference>
<dbReference type="eggNOG" id="COG0524">
    <property type="taxonomic scope" value="Bacteria"/>
</dbReference>
<keyword evidence="3 5" id="KW-0418">Kinase</keyword>
<dbReference type="InterPro" id="IPR011611">
    <property type="entry name" value="PfkB_dom"/>
</dbReference>
<dbReference type="PANTHER" id="PTHR43320">
    <property type="entry name" value="SUGAR KINASE"/>
    <property type="match status" value="1"/>
</dbReference>
<keyword evidence="6" id="KW-1185">Reference proteome</keyword>
<dbReference type="InterPro" id="IPR002173">
    <property type="entry name" value="Carboh/pur_kinase_PfkB_CS"/>
</dbReference>
<dbReference type="PROSITE" id="PS00584">
    <property type="entry name" value="PFKB_KINASES_2"/>
    <property type="match status" value="1"/>
</dbReference>
<organism evidence="5 6">
    <name type="scientific">Maricaulis maris (strain MCS10)</name>
    <name type="common">Caulobacter maris</name>
    <dbReference type="NCBI Taxonomy" id="394221"/>
    <lineage>
        <taxon>Bacteria</taxon>
        <taxon>Pseudomonadati</taxon>
        <taxon>Pseudomonadota</taxon>
        <taxon>Alphaproteobacteria</taxon>
        <taxon>Maricaulales</taxon>
        <taxon>Maricaulaceae</taxon>
        <taxon>Maricaulis</taxon>
    </lineage>
</organism>
<name>Q0AT34_MARMM</name>
<dbReference type="STRING" id="394221.Mmar10_0260"/>
<dbReference type="SUPFAM" id="SSF53613">
    <property type="entry name" value="Ribokinase-like"/>
    <property type="match status" value="1"/>
</dbReference>
<proteinExistence type="inferred from homology"/>
<evidence type="ECO:0000313" key="6">
    <source>
        <dbReference type="Proteomes" id="UP000001964"/>
    </source>
</evidence>
<accession>Q0AT34</accession>
<feature type="domain" description="Carbohydrate kinase PfkB" evidence="4">
    <location>
        <begin position="17"/>
        <end position="309"/>
    </location>
</feature>
<evidence type="ECO:0000256" key="2">
    <source>
        <dbReference type="ARBA" id="ARBA00022679"/>
    </source>
</evidence>
<dbReference type="PANTHER" id="PTHR43320:SF2">
    <property type="entry name" value="2-DEHYDRO-3-DEOXYGLUCONOKINASE_2-DEHYDRO-3-DEOXYGALACTONOKINASE"/>
    <property type="match status" value="1"/>
</dbReference>
<evidence type="ECO:0000256" key="3">
    <source>
        <dbReference type="ARBA" id="ARBA00022777"/>
    </source>
</evidence>
<dbReference type="GO" id="GO:0008673">
    <property type="term" value="F:2-dehydro-3-deoxygluconokinase activity"/>
    <property type="evidence" value="ECO:0007669"/>
    <property type="project" value="UniProtKB-EC"/>
</dbReference>